<reference evidence="2 3" key="1">
    <citation type="submission" date="2021-08" db="EMBL/GenBank/DDBJ databases">
        <title>Draft genome sequence of Spirulina subsalsa with high tolerance to salinity and hype-accumulation of phycocyanin.</title>
        <authorList>
            <person name="Pei H."/>
            <person name="Jiang L."/>
        </authorList>
    </citation>
    <scope>NUCLEOTIDE SEQUENCE [LARGE SCALE GENOMIC DNA]</scope>
    <source>
        <strain evidence="2 3">FACHB-351</strain>
    </source>
</reference>
<accession>A0ABT3LB52</accession>
<keyword evidence="3" id="KW-1185">Reference proteome</keyword>
<evidence type="ECO:0000313" key="3">
    <source>
        <dbReference type="Proteomes" id="UP001526426"/>
    </source>
</evidence>
<name>A0ABT3LB52_9CYAN</name>
<sequence>MASYSNQWSKPLNWQLVVLATLGFWLSSSVVIDFVILPSLYASGMMAQEGFIGAGYLVFGIFNRLELLCAGLITTCFLVLHYYHHHLSKLIDRGSLVLSGVLLTIALIYTYILTPQMSGLGLHLNLFDSGISSLSNTLPNTMIAMQFSYWGLELAKFVIGAILVRWCYREMRESLS</sequence>
<keyword evidence="1" id="KW-1133">Transmembrane helix</keyword>
<proteinExistence type="predicted"/>
<dbReference type="EMBL" id="JAIHOM010000168">
    <property type="protein sequence ID" value="MCW6038733.1"/>
    <property type="molecule type" value="Genomic_DNA"/>
</dbReference>
<keyword evidence="1" id="KW-0812">Transmembrane</keyword>
<dbReference type="Proteomes" id="UP001526426">
    <property type="component" value="Unassembled WGS sequence"/>
</dbReference>
<gene>
    <name evidence="2" type="ORF">K4A83_21015</name>
</gene>
<comment type="caution">
    <text evidence="2">The sequence shown here is derived from an EMBL/GenBank/DDBJ whole genome shotgun (WGS) entry which is preliminary data.</text>
</comment>
<feature type="transmembrane region" description="Helical" evidence="1">
    <location>
        <begin position="95"/>
        <end position="114"/>
    </location>
</feature>
<feature type="transmembrane region" description="Helical" evidence="1">
    <location>
        <begin position="56"/>
        <end position="83"/>
    </location>
</feature>
<organism evidence="2 3">
    <name type="scientific">Spirulina subsalsa FACHB-351</name>
    <dbReference type="NCBI Taxonomy" id="234711"/>
    <lineage>
        <taxon>Bacteria</taxon>
        <taxon>Bacillati</taxon>
        <taxon>Cyanobacteriota</taxon>
        <taxon>Cyanophyceae</taxon>
        <taxon>Spirulinales</taxon>
        <taxon>Spirulinaceae</taxon>
        <taxon>Spirulina</taxon>
    </lineage>
</organism>
<evidence type="ECO:0000313" key="2">
    <source>
        <dbReference type="EMBL" id="MCW6038733.1"/>
    </source>
</evidence>
<evidence type="ECO:0000256" key="1">
    <source>
        <dbReference type="SAM" id="Phobius"/>
    </source>
</evidence>
<feature type="transmembrane region" description="Helical" evidence="1">
    <location>
        <begin position="147"/>
        <end position="168"/>
    </location>
</feature>
<protein>
    <submittedName>
        <fullName evidence="2">DUF4149 domain-containing protein</fullName>
    </submittedName>
</protein>
<dbReference type="RefSeq" id="WP_265266655.1">
    <property type="nucleotide sequence ID" value="NZ_JAIHOM010000168.1"/>
</dbReference>
<feature type="transmembrane region" description="Helical" evidence="1">
    <location>
        <begin position="12"/>
        <end position="36"/>
    </location>
</feature>
<keyword evidence="1" id="KW-0472">Membrane</keyword>